<evidence type="ECO:0000313" key="2">
    <source>
        <dbReference type="Proteomes" id="UP001519331"/>
    </source>
</evidence>
<sequence length="353" mass="39720">METLEEMGQNGRHLKPTTVTLVLMRLQFAGHFSLGFRLRMLSQQRRIAQNFVTPPGENLSALRNLFKALVYTGSPETAAQLSRMQHWAKDDFQAQQRLQKMHADALLMTGRAEPYCAYAETVREQAPLPGEGRMAELVTGNRVAVVGPAETGDRLGELIDSYDVVVRPRYQPEFLAAHPETMGSRTDIAYYSGFDMDEFLTQAEEAVDRGDLQLVNARPFTHATHAHLGHRWLRFYRHDFSLCYSGAQLGIQRMVYDLLQFEPSEICIFNSDFYTGARMFSEGWRPVDRFGPGSHINDIVAAHDIKADFEFTQALMKTGIGLPPEVGPRVMRAAVSSMGTDFSILSRAAVPER</sequence>
<dbReference type="EMBL" id="JAGINX010000001">
    <property type="protein sequence ID" value="MBP2317541.1"/>
    <property type="molecule type" value="Genomic_DNA"/>
</dbReference>
<name>A0ABS4SZA6_9MICC</name>
<accession>A0ABS4SZA6</accession>
<comment type="caution">
    <text evidence="1">The sequence shown here is derived from an EMBL/GenBank/DDBJ whole genome shotgun (WGS) entry which is preliminary data.</text>
</comment>
<dbReference type="Proteomes" id="UP001519331">
    <property type="component" value="Unassembled WGS sequence"/>
</dbReference>
<proteinExistence type="predicted"/>
<protein>
    <submittedName>
        <fullName evidence="1">Uncharacterized protein</fullName>
    </submittedName>
</protein>
<gene>
    <name evidence="1" type="ORF">JOF45_000560</name>
</gene>
<organism evidence="1 2">
    <name type="scientific">Nesterenkonia lacusekhoensis</name>
    <dbReference type="NCBI Taxonomy" id="150832"/>
    <lineage>
        <taxon>Bacteria</taxon>
        <taxon>Bacillati</taxon>
        <taxon>Actinomycetota</taxon>
        <taxon>Actinomycetes</taxon>
        <taxon>Micrococcales</taxon>
        <taxon>Micrococcaceae</taxon>
        <taxon>Nesterenkonia</taxon>
    </lineage>
</organism>
<keyword evidence="2" id="KW-1185">Reference proteome</keyword>
<dbReference type="RefSeq" id="WP_210047783.1">
    <property type="nucleotide sequence ID" value="NZ_JAGINX010000001.1"/>
</dbReference>
<reference evidence="1 2" key="1">
    <citation type="submission" date="2021-03" db="EMBL/GenBank/DDBJ databases">
        <title>Sequencing the genomes of 1000 actinobacteria strains.</title>
        <authorList>
            <person name="Klenk H.-P."/>
        </authorList>
    </citation>
    <scope>NUCLEOTIDE SEQUENCE [LARGE SCALE GENOMIC DNA]</scope>
    <source>
        <strain evidence="1 2">DSM 12544</strain>
    </source>
</reference>
<evidence type="ECO:0000313" key="1">
    <source>
        <dbReference type="EMBL" id="MBP2317541.1"/>
    </source>
</evidence>